<keyword evidence="1" id="KW-0808">Transferase</keyword>
<evidence type="ECO:0000256" key="2">
    <source>
        <dbReference type="ARBA" id="ARBA00047375"/>
    </source>
</evidence>
<dbReference type="InterPro" id="IPR016039">
    <property type="entry name" value="Thiolase-like"/>
</dbReference>
<keyword evidence="5" id="KW-1185">Reference proteome</keyword>
<keyword evidence="1" id="KW-0012">Acyltransferase</keyword>
<organism evidence="4 5">
    <name type="scientific">Olea europaea subsp. europaea</name>
    <dbReference type="NCBI Taxonomy" id="158383"/>
    <lineage>
        <taxon>Eukaryota</taxon>
        <taxon>Viridiplantae</taxon>
        <taxon>Streptophyta</taxon>
        <taxon>Embryophyta</taxon>
        <taxon>Tracheophyta</taxon>
        <taxon>Spermatophyta</taxon>
        <taxon>Magnoliopsida</taxon>
        <taxon>eudicotyledons</taxon>
        <taxon>Gunneridae</taxon>
        <taxon>Pentapetalae</taxon>
        <taxon>asterids</taxon>
        <taxon>lamiids</taxon>
        <taxon>Lamiales</taxon>
        <taxon>Oleaceae</taxon>
        <taxon>Oleeae</taxon>
        <taxon>Olea</taxon>
    </lineage>
</organism>
<feature type="non-terminal residue" evidence="4">
    <location>
        <position position="102"/>
    </location>
</feature>
<sequence length="102" mass="11324">MDILIVNCGLFSPTPLLSAMVVNIYKLRSNIKSFNPSGMGCSAGLMSIDLAWDLLQVHPNANALVVNTDIITLNYYHGSKRAMLLQNSLFHVDVVGYLFIYF</sequence>
<dbReference type="GO" id="GO:0006633">
    <property type="term" value="P:fatty acid biosynthetic process"/>
    <property type="evidence" value="ECO:0007669"/>
    <property type="project" value="InterPro"/>
</dbReference>
<feature type="domain" description="FAE" evidence="3">
    <location>
        <begin position="1"/>
        <end position="94"/>
    </location>
</feature>
<proteinExistence type="predicted"/>
<dbReference type="Gramene" id="OE9D002327T1">
    <property type="protein sequence ID" value="OE9D002327C1"/>
    <property type="gene ID" value="OE9D002327"/>
</dbReference>
<dbReference type="SUPFAM" id="SSF53901">
    <property type="entry name" value="Thiolase-like"/>
    <property type="match status" value="1"/>
</dbReference>
<dbReference type="GO" id="GO:0016020">
    <property type="term" value="C:membrane"/>
    <property type="evidence" value="ECO:0007669"/>
    <property type="project" value="InterPro"/>
</dbReference>
<evidence type="ECO:0000256" key="1">
    <source>
        <dbReference type="ARBA" id="ARBA00023315"/>
    </source>
</evidence>
<protein>
    <submittedName>
        <fullName evidence="4">3-ketoacyl- synthase 6</fullName>
    </submittedName>
</protein>
<dbReference type="OrthoDB" id="1929806at2759"/>
<accession>A0A8S0SA07</accession>
<dbReference type="EMBL" id="CACTIH010004004">
    <property type="protein sequence ID" value="CAA2988552.1"/>
    <property type="molecule type" value="Genomic_DNA"/>
</dbReference>
<dbReference type="GO" id="GO:0009922">
    <property type="term" value="F:fatty acid elongase activity"/>
    <property type="evidence" value="ECO:0007669"/>
    <property type="project" value="UniProtKB-EC"/>
</dbReference>
<gene>
    <name evidence="4" type="ORF">OLEA9_D002327</name>
</gene>
<dbReference type="AlphaFoldDB" id="A0A8S0SA07"/>
<evidence type="ECO:0000313" key="5">
    <source>
        <dbReference type="Proteomes" id="UP000594638"/>
    </source>
</evidence>
<comment type="caution">
    <text evidence="4">The sequence shown here is derived from an EMBL/GenBank/DDBJ whole genome shotgun (WGS) entry which is preliminary data.</text>
</comment>
<evidence type="ECO:0000259" key="3">
    <source>
        <dbReference type="Pfam" id="PF08392"/>
    </source>
</evidence>
<name>A0A8S0SA07_OLEEU</name>
<dbReference type="PANTHER" id="PTHR31561">
    <property type="entry name" value="3-KETOACYL-COA SYNTHASE"/>
    <property type="match status" value="1"/>
</dbReference>
<dbReference type="InterPro" id="IPR012392">
    <property type="entry name" value="3-ktacl-CoA_syn"/>
</dbReference>
<reference evidence="4 5" key="1">
    <citation type="submission" date="2019-12" db="EMBL/GenBank/DDBJ databases">
        <authorList>
            <person name="Alioto T."/>
            <person name="Alioto T."/>
            <person name="Gomez Garrido J."/>
        </authorList>
    </citation>
    <scope>NUCLEOTIDE SEQUENCE [LARGE SCALE GENOMIC DNA]</scope>
</reference>
<evidence type="ECO:0000313" key="4">
    <source>
        <dbReference type="EMBL" id="CAA2988552.1"/>
    </source>
</evidence>
<dbReference type="InterPro" id="IPR013601">
    <property type="entry name" value="FAE1_typ3_polyketide_synth"/>
</dbReference>
<dbReference type="Pfam" id="PF08392">
    <property type="entry name" value="FAE1_CUT1_RppA"/>
    <property type="match status" value="1"/>
</dbReference>
<dbReference type="Proteomes" id="UP000594638">
    <property type="component" value="Unassembled WGS sequence"/>
</dbReference>
<dbReference type="Gene3D" id="3.40.47.10">
    <property type="match status" value="1"/>
</dbReference>
<comment type="catalytic activity">
    <reaction evidence="2">
        <text>a very-long-chain acyl-CoA + malonyl-CoA + H(+) = a very-long-chain 3-oxoacyl-CoA + CO2 + CoA</text>
        <dbReference type="Rhea" id="RHEA:32727"/>
        <dbReference type="ChEBI" id="CHEBI:15378"/>
        <dbReference type="ChEBI" id="CHEBI:16526"/>
        <dbReference type="ChEBI" id="CHEBI:57287"/>
        <dbReference type="ChEBI" id="CHEBI:57384"/>
        <dbReference type="ChEBI" id="CHEBI:90725"/>
        <dbReference type="ChEBI" id="CHEBI:90736"/>
        <dbReference type="EC" id="2.3.1.199"/>
    </reaction>
</comment>